<protein>
    <recommendedName>
        <fullName evidence="3">Excisionase</fullName>
    </recommendedName>
</protein>
<name>A0A1H7VAP2_9PAST</name>
<reference evidence="2" key="1">
    <citation type="submission" date="2016-10" db="EMBL/GenBank/DDBJ databases">
        <authorList>
            <person name="Varghese N."/>
            <person name="Submissions S."/>
        </authorList>
    </citation>
    <scope>NUCLEOTIDE SEQUENCE [LARGE SCALE GENOMIC DNA]</scope>
    <source>
        <strain evidence="2">DSM 24204</strain>
    </source>
</reference>
<dbReference type="RefSeq" id="WP_090920619.1">
    <property type="nucleotide sequence ID" value="NZ_CP016180.1"/>
</dbReference>
<dbReference type="AlphaFoldDB" id="A0A1H7VAP2"/>
<accession>A0A1H7VAP2</accession>
<dbReference type="GeneID" id="83545341"/>
<dbReference type="OrthoDB" id="5589141at2"/>
<dbReference type="STRING" id="97481.SAMN05444853_10432"/>
<evidence type="ECO:0000313" key="1">
    <source>
        <dbReference type="EMBL" id="SEM06008.1"/>
    </source>
</evidence>
<gene>
    <name evidence="1" type="ORF">SAMN05444853_10432</name>
</gene>
<organism evidence="1 2">
    <name type="scientific">Phocoenobacter skyensis</name>
    <dbReference type="NCBI Taxonomy" id="97481"/>
    <lineage>
        <taxon>Bacteria</taxon>
        <taxon>Pseudomonadati</taxon>
        <taxon>Pseudomonadota</taxon>
        <taxon>Gammaproteobacteria</taxon>
        <taxon>Pasteurellales</taxon>
        <taxon>Pasteurellaceae</taxon>
        <taxon>Phocoenobacter</taxon>
    </lineage>
</organism>
<evidence type="ECO:0008006" key="3">
    <source>
        <dbReference type="Google" id="ProtNLM"/>
    </source>
</evidence>
<sequence>METIVIIPAKTMPISKYCETFGLTLPQINRRLERGIWQENIHVLKVEGCKERIIDLEEVDKWARQNKCQVV</sequence>
<evidence type="ECO:0000313" key="2">
    <source>
        <dbReference type="Proteomes" id="UP000198883"/>
    </source>
</evidence>
<dbReference type="Proteomes" id="UP000198883">
    <property type="component" value="Unassembled WGS sequence"/>
</dbReference>
<proteinExistence type="predicted"/>
<dbReference type="EMBL" id="FOBN01000004">
    <property type="protein sequence ID" value="SEM06008.1"/>
    <property type="molecule type" value="Genomic_DNA"/>
</dbReference>